<comment type="caution">
    <text evidence="2">The sequence shown here is derived from an EMBL/GenBank/DDBJ whole genome shotgun (WGS) entry which is preliminary data.</text>
</comment>
<proteinExistence type="predicted"/>
<sequence>MNSLCVVIPNFATPSQLHLFIFDMAVWQWFKGIPPKTRMIIGVGVMAYAGAGLYISDKAEEKFGLTPTEKDREELRDVLPKVSTVEKRTS</sequence>
<keyword evidence="1" id="KW-0812">Transmembrane</keyword>
<dbReference type="GeneID" id="67012789"/>
<feature type="transmembrane region" description="Helical" evidence="1">
    <location>
        <begin position="37"/>
        <end position="55"/>
    </location>
</feature>
<evidence type="ECO:0000313" key="3">
    <source>
        <dbReference type="Proteomes" id="UP000676310"/>
    </source>
</evidence>
<gene>
    <name evidence="2" type="ORF">ALTATR162_LOCUS1453</name>
</gene>
<dbReference type="AlphaFoldDB" id="A0A8J2HU34"/>
<dbReference type="Proteomes" id="UP000676310">
    <property type="component" value="Unassembled WGS sequence"/>
</dbReference>
<dbReference type="OrthoDB" id="2555959at2759"/>
<name>A0A8J2HU34_9PLEO</name>
<evidence type="ECO:0000313" key="2">
    <source>
        <dbReference type="EMBL" id="CAG5143954.1"/>
    </source>
</evidence>
<evidence type="ECO:0000256" key="1">
    <source>
        <dbReference type="SAM" id="Phobius"/>
    </source>
</evidence>
<keyword evidence="1" id="KW-0472">Membrane</keyword>
<protein>
    <submittedName>
        <fullName evidence="2">Uncharacterized protein</fullName>
    </submittedName>
</protein>
<keyword evidence="1" id="KW-1133">Transmembrane helix</keyword>
<dbReference type="EMBL" id="CAJRGZ010000015">
    <property type="protein sequence ID" value="CAG5143954.1"/>
    <property type="molecule type" value="Genomic_DNA"/>
</dbReference>
<keyword evidence="3" id="KW-1185">Reference proteome</keyword>
<reference evidence="2" key="1">
    <citation type="submission" date="2021-05" db="EMBL/GenBank/DDBJ databases">
        <authorList>
            <person name="Stam R."/>
        </authorList>
    </citation>
    <scope>NUCLEOTIDE SEQUENCE</scope>
    <source>
        <strain evidence="2">CS162</strain>
    </source>
</reference>
<accession>A0A8J2HU34</accession>
<organism evidence="2 3">
    <name type="scientific">Alternaria atra</name>
    <dbReference type="NCBI Taxonomy" id="119953"/>
    <lineage>
        <taxon>Eukaryota</taxon>
        <taxon>Fungi</taxon>
        <taxon>Dikarya</taxon>
        <taxon>Ascomycota</taxon>
        <taxon>Pezizomycotina</taxon>
        <taxon>Dothideomycetes</taxon>
        <taxon>Pleosporomycetidae</taxon>
        <taxon>Pleosporales</taxon>
        <taxon>Pleosporineae</taxon>
        <taxon>Pleosporaceae</taxon>
        <taxon>Alternaria</taxon>
        <taxon>Alternaria sect. Ulocladioides</taxon>
    </lineage>
</organism>
<dbReference type="RefSeq" id="XP_043164984.1">
    <property type="nucleotide sequence ID" value="XM_043309049.1"/>
</dbReference>